<evidence type="ECO:0000313" key="2">
    <source>
        <dbReference type="EMBL" id="MDW6002159.1"/>
    </source>
</evidence>
<dbReference type="EMBL" id="JAWRCO010000001">
    <property type="protein sequence ID" value="MDW6002159.1"/>
    <property type="molecule type" value="Genomic_DNA"/>
</dbReference>
<dbReference type="SUPFAM" id="SSF53448">
    <property type="entry name" value="Nucleotide-diphospho-sugar transferases"/>
    <property type="match status" value="1"/>
</dbReference>
<name>A0ABU4I2Q9_9VIBR</name>
<dbReference type="RefSeq" id="WP_087481539.1">
    <property type="nucleotide sequence ID" value="NZ_AP024883.1"/>
</dbReference>
<dbReference type="GO" id="GO:0016757">
    <property type="term" value="F:glycosyltransferase activity"/>
    <property type="evidence" value="ECO:0007669"/>
    <property type="project" value="UniProtKB-KW"/>
</dbReference>
<gene>
    <name evidence="2" type="ORF">SBX37_04645</name>
</gene>
<organism evidence="2 3">
    <name type="scientific">Vibrio mangrovi</name>
    <dbReference type="NCBI Taxonomy" id="474394"/>
    <lineage>
        <taxon>Bacteria</taxon>
        <taxon>Pseudomonadati</taxon>
        <taxon>Pseudomonadota</taxon>
        <taxon>Gammaproteobacteria</taxon>
        <taxon>Vibrionales</taxon>
        <taxon>Vibrionaceae</taxon>
        <taxon>Vibrio</taxon>
    </lineage>
</organism>
<dbReference type="Pfam" id="PF13632">
    <property type="entry name" value="Glyco_trans_2_3"/>
    <property type="match status" value="1"/>
</dbReference>
<dbReference type="EC" id="2.4.-.-" evidence="2"/>
<protein>
    <submittedName>
        <fullName evidence="2">Glycosyltransferase</fullName>
        <ecNumber evidence="2">2.4.-.-</ecNumber>
    </submittedName>
</protein>
<dbReference type="Proteomes" id="UP001283366">
    <property type="component" value="Unassembled WGS sequence"/>
</dbReference>
<proteinExistence type="predicted"/>
<feature type="domain" description="Glycosyltransferase 2-like" evidence="1">
    <location>
        <begin position="107"/>
        <end position="218"/>
    </location>
</feature>
<evidence type="ECO:0000313" key="3">
    <source>
        <dbReference type="Proteomes" id="UP001283366"/>
    </source>
</evidence>
<accession>A0ABU4I2Q9</accession>
<evidence type="ECO:0000259" key="1">
    <source>
        <dbReference type="Pfam" id="PF13632"/>
    </source>
</evidence>
<comment type="caution">
    <text evidence="2">The sequence shown here is derived from an EMBL/GenBank/DDBJ whole genome shotgun (WGS) entry which is preliminary data.</text>
</comment>
<keyword evidence="3" id="KW-1185">Reference proteome</keyword>
<keyword evidence="2" id="KW-0328">Glycosyltransferase</keyword>
<reference evidence="2 3" key="1">
    <citation type="submission" date="2023-11" db="EMBL/GenBank/DDBJ databases">
        <title>Plant-associative lifestyle of Vibrio porteresiae and its evolutionary dynamics.</title>
        <authorList>
            <person name="Rameshkumar N."/>
            <person name="Kirti K."/>
        </authorList>
    </citation>
    <scope>NUCLEOTIDE SEQUENCE [LARGE SCALE GENOMIC DNA]</scope>
    <source>
        <strain evidence="2 3">MSSRF38</strain>
    </source>
</reference>
<dbReference type="Gene3D" id="3.90.550.10">
    <property type="entry name" value="Spore Coat Polysaccharide Biosynthesis Protein SpsA, Chain A"/>
    <property type="match status" value="1"/>
</dbReference>
<sequence>MFNKIKIFIPIYKPDNSFIVRIMSLMACLPTYKFVIVETDGDTLDGLNVNNLVYKKILRHEFNHGATRNLITIDGADDDIYIFLTQDAIVRDSTDIDNIVRCFDNVQIAAICGRQLPHNDANPIACHLRHFNYPTNSRVMSKEHIRSYGIKTIFLSNSFAAYRADVFRELGGFSSHVILGEDMHLAARMILAGYKVAYTGDACVRHSHNYTPWQELTRYFDTGVFHASEPWIQEKFGGAGGEGKRFIISEFKYLLSQSPLWIPRACVMNLCKIIGYKLGKNYRKLPESLRLKLSMHKAYWLQ</sequence>
<dbReference type="InterPro" id="IPR001173">
    <property type="entry name" value="Glyco_trans_2-like"/>
</dbReference>
<dbReference type="InterPro" id="IPR029044">
    <property type="entry name" value="Nucleotide-diphossugar_trans"/>
</dbReference>
<keyword evidence="2" id="KW-0808">Transferase</keyword>